<keyword evidence="1" id="KW-1185">Reference proteome</keyword>
<protein>
    <submittedName>
        <fullName evidence="2">Ovule protein</fullName>
    </submittedName>
</protein>
<dbReference type="WBParaSite" id="nRc.2.0.1.t00889-RA">
    <property type="protein sequence ID" value="nRc.2.0.1.t00889-RA"/>
    <property type="gene ID" value="nRc.2.0.1.g00889"/>
</dbReference>
<reference evidence="2" key="1">
    <citation type="submission" date="2022-11" db="UniProtKB">
        <authorList>
            <consortium name="WormBaseParasite"/>
        </authorList>
    </citation>
    <scope>IDENTIFICATION</scope>
</reference>
<dbReference type="Proteomes" id="UP000887565">
    <property type="component" value="Unplaced"/>
</dbReference>
<sequence length="61" mass="7142">MMRKNILGMVLIVEEIFEKYYQFSTYHRSMGQKNVQLKTPLCNQIFGPSCTSQSGQRKKPQ</sequence>
<dbReference type="AlphaFoldDB" id="A0A915HHH8"/>
<accession>A0A915HHH8</accession>
<organism evidence="1 2">
    <name type="scientific">Romanomermis culicivorax</name>
    <name type="common">Nematode worm</name>
    <dbReference type="NCBI Taxonomy" id="13658"/>
    <lineage>
        <taxon>Eukaryota</taxon>
        <taxon>Metazoa</taxon>
        <taxon>Ecdysozoa</taxon>
        <taxon>Nematoda</taxon>
        <taxon>Enoplea</taxon>
        <taxon>Dorylaimia</taxon>
        <taxon>Mermithida</taxon>
        <taxon>Mermithoidea</taxon>
        <taxon>Mermithidae</taxon>
        <taxon>Romanomermis</taxon>
    </lineage>
</organism>
<evidence type="ECO:0000313" key="1">
    <source>
        <dbReference type="Proteomes" id="UP000887565"/>
    </source>
</evidence>
<name>A0A915HHH8_ROMCU</name>
<proteinExistence type="predicted"/>
<evidence type="ECO:0000313" key="2">
    <source>
        <dbReference type="WBParaSite" id="nRc.2.0.1.t00889-RA"/>
    </source>
</evidence>